<dbReference type="Gene3D" id="3.30.700.10">
    <property type="entry name" value="Glycoprotein, Type 4 Pilin"/>
    <property type="match status" value="1"/>
</dbReference>
<dbReference type="InterPro" id="IPR045584">
    <property type="entry name" value="Pilin-like"/>
</dbReference>
<dbReference type="PROSITE" id="PS00409">
    <property type="entry name" value="PROKAR_NTER_METHYL"/>
    <property type="match status" value="1"/>
</dbReference>
<keyword evidence="4" id="KW-0812">Transmembrane</keyword>
<dbReference type="PANTHER" id="PTHR30093">
    <property type="entry name" value="GENERAL SECRETION PATHWAY PROTEIN G"/>
    <property type="match status" value="1"/>
</dbReference>
<accession>A0A1G9BNE3</accession>
<protein>
    <submittedName>
        <fullName evidence="5">Type IV pilus assembly protein PilA</fullName>
    </submittedName>
</protein>
<dbReference type="Pfam" id="PF07963">
    <property type="entry name" value="N_methyl"/>
    <property type="match status" value="1"/>
</dbReference>
<dbReference type="OrthoDB" id="2721912at2"/>
<evidence type="ECO:0000313" key="6">
    <source>
        <dbReference type="Proteomes" id="UP000198694"/>
    </source>
</evidence>
<name>A0A1G9BNE3_9BACI</name>
<evidence type="ECO:0000256" key="2">
    <source>
        <dbReference type="ARBA" id="ARBA00023287"/>
    </source>
</evidence>
<gene>
    <name evidence="5" type="ORF">SAMN05216243_3041</name>
</gene>
<dbReference type="GO" id="GO:0030420">
    <property type="term" value="P:establishment of competence for transformation"/>
    <property type="evidence" value="ECO:0007669"/>
    <property type="project" value="UniProtKB-KW"/>
</dbReference>
<dbReference type="InterPro" id="IPR012902">
    <property type="entry name" value="N_methyl_site"/>
</dbReference>
<comment type="subcellular location">
    <subcellularLocation>
        <location evidence="1">Cell surface</location>
    </subcellularLocation>
</comment>
<feature type="region of interest" description="Disordered" evidence="3">
    <location>
        <begin position="90"/>
        <end position="117"/>
    </location>
</feature>
<keyword evidence="2" id="KW-0178">Competence</keyword>
<evidence type="ECO:0000256" key="4">
    <source>
        <dbReference type="SAM" id="Phobius"/>
    </source>
</evidence>
<reference evidence="5 6" key="1">
    <citation type="submission" date="2016-10" db="EMBL/GenBank/DDBJ databases">
        <authorList>
            <person name="de Groot N.N."/>
        </authorList>
    </citation>
    <scope>NUCLEOTIDE SEQUENCE [LARGE SCALE GENOMIC DNA]</scope>
    <source>
        <strain evidence="5 6">CGMCC 1.6502</strain>
    </source>
</reference>
<dbReference type="EMBL" id="FNFL01000006">
    <property type="protein sequence ID" value="SDK40986.1"/>
    <property type="molecule type" value="Genomic_DNA"/>
</dbReference>
<evidence type="ECO:0000313" key="5">
    <source>
        <dbReference type="EMBL" id="SDK40986.1"/>
    </source>
</evidence>
<dbReference type="GO" id="GO:0009986">
    <property type="term" value="C:cell surface"/>
    <property type="evidence" value="ECO:0007669"/>
    <property type="project" value="UniProtKB-SubCell"/>
</dbReference>
<sequence length="117" mass="12759">MIRKVWTKLNNAKGFTLVELLAVIVILGIIAAIAVPAIGGIIDSTEDKANDAEIKMIEEAARIAYAAGEFETEITVDELVEKDYLEEKEGTDLPTGKVTYNSNPGEDEYSFEFSEGS</sequence>
<dbReference type="RefSeq" id="WP_093215941.1">
    <property type="nucleotide sequence ID" value="NZ_FNFL01000006.1"/>
</dbReference>
<dbReference type="SUPFAM" id="SSF54523">
    <property type="entry name" value="Pili subunits"/>
    <property type="match status" value="1"/>
</dbReference>
<proteinExistence type="predicted"/>
<keyword evidence="4" id="KW-1133">Transmembrane helix</keyword>
<evidence type="ECO:0000256" key="1">
    <source>
        <dbReference type="ARBA" id="ARBA00004241"/>
    </source>
</evidence>
<dbReference type="STRING" id="407036.SAMN05216243_3041"/>
<dbReference type="NCBIfam" id="TIGR02532">
    <property type="entry name" value="IV_pilin_GFxxxE"/>
    <property type="match status" value="1"/>
</dbReference>
<organism evidence="5 6">
    <name type="scientific">Sediminibacillus albus</name>
    <dbReference type="NCBI Taxonomy" id="407036"/>
    <lineage>
        <taxon>Bacteria</taxon>
        <taxon>Bacillati</taxon>
        <taxon>Bacillota</taxon>
        <taxon>Bacilli</taxon>
        <taxon>Bacillales</taxon>
        <taxon>Bacillaceae</taxon>
        <taxon>Sediminibacillus</taxon>
    </lineage>
</organism>
<dbReference type="Proteomes" id="UP000198694">
    <property type="component" value="Unassembled WGS sequence"/>
</dbReference>
<keyword evidence="6" id="KW-1185">Reference proteome</keyword>
<dbReference type="AlphaFoldDB" id="A0A1G9BNE3"/>
<feature type="transmembrane region" description="Helical" evidence="4">
    <location>
        <begin position="20"/>
        <end position="42"/>
    </location>
</feature>
<keyword evidence="4" id="KW-0472">Membrane</keyword>
<evidence type="ECO:0000256" key="3">
    <source>
        <dbReference type="SAM" id="MobiDB-lite"/>
    </source>
</evidence>